<dbReference type="Proteomes" id="UP001623348">
    <property type="component" value="Unassembled WGS sequence"/>
</dbReference>
<dbReference type="Pfam" id="PF15057">
    <property type="entry name" value="DUF4537"/>
    <property type="match status" value="1"/>
</dbReference>
<keyword evidence="3" id="KW-1185">Reference proteome</keyword>
<reference evidence="2 3" key="1">
    <citation type="submission" date="2024-06" db="EMBL/GenBank/DDBJ databases">
        <title>The draft genome of Grus japonensis, version 3.</title>
        <authorList>
            <person name="Nabeshima K."/>
            <person name="Suzuki S."/>
            <person name="Onuma M."/>
        </authorList>
    </citation>
    <scope>NUCLEOTIDE SEQUENCE [LARGE SCALE GENOMIC DNA]</scope>
    <source>
        <strain evidence="2 3">451A</strain>
    </source>
</reference>
<comment type="caution">
    <text evidence="2">The sequence shown here is derived from an EMBL/GenBank/DDBJ whole genome shotgun (WGS) entry which is preliminary data.</text>
</comment>
<proteinExistence type="predicted"/>
<evidence type="ECO:0000259" key="1">
    <source>
        <dbReference type="Pfam" id="PF15057"/>
    </source>
</evidence>
<feature type="domain" description="DUF4537" evidence="1">
    <location>
        <begin position="84"/>
        <end position="202"/>
    </location>
</feature>
<dbReference type="AlphaFoldDB" id="A0ABC9WX15"/>
<dbReference type="PANTHER" id="PTHR14343">
    <property type="entry name" value="VWFA DOMAIN-CONTAINING PROTEIN"/>
    <property type="match status" value="1"/>
</dbReference>
<dbReference type="PANTHER" id="PTHR14343:SF3">
    <property type="entry name" value="SIMILAR TO PREDICTED GENE ICRFP703B1614Q5.5"/>
    <property type="match status" value="1"/>
</dbReference>
<gene>
    <name evidence="2" type="ORF">GRJ2_001454300</name>
</gene>
<protein>
    <recommendedName>
        <fullName evidence="1">DUF4537 domain-containing protein</fullName>
    </recommendedName>
</protein>
<accession>A0ABC9WX15</accession>
<sequence>MARSAGFLPTGHRYCSVVPALDKLSCSSVTPGVNPCCRSSFVVHPAWIAEPLTPQRCHCLPSPGPAWKRLSAPGRSVGLGCNVPVLVRGEQDGFYYRGTVKEEIENERGMFLVEFAEPLVSHGSHPVRVQKTAKDDILECVNGMKHSLLPGDKVLAPWEPDMARYGPGTVLTGIETRDPLRASEDEEIMIQFWNDKKVKLQRGLSSYSSICTKGKPESKAISAGDMSHVAPANWSAMFETIKQAPRGQLRMKEVLRDQDFKPSLGGED</sequence>
<evidence type="ECO:0000313" key="2">
    <source>
        <dbReference type="EMBL" id="GAB0189890.1"/>
    </source>
</evidence>
<organism evidence="2 3">
    <name type="scientific">Grus japonensis</name>
    <name type="common">Japanese crane</name>
    <name type="synonym">Red-crowned crane</name>
    <dbReference type="NCBI Taxonomy" id="30415"/>
    <lineage>
        <taxon>Eukaryota</taxon>
        <taxon>Metazoa</taxon>
        <taxon>Chordata</taxon>
        <taxon>Craniata</taxon>
        <taxon>Vertebrata</taxon>
        <taxon>Euteleostomi</taxon>
        <taxon>Archelosauria</taxon>
        <taxon>Archosauria</taxon>
        <taxon>Dinosauria</taxon>
        <taxon>Saurischia</taxon>
        <taxon>Theropoda</taxon>
        <taxon>Coelurosauria</taxon>
        <taxon>Aves</taxon>
        <taxon>Neognathae</taxon>
        <taxon>Neoaves</taxon>
        <taxon>Gruiformes</taxon>
        <taxon>Gruidae</taxon>
        <taxon>Grus</taxon>
    </lineage>
</organism>
<evidence type="ECO:0000313" key="3">
    <source>
        <dbReference type="Proteomes" id="UP001623348"/>
    </source>
</evidence>
<dbReference type="EMBL" id="BAAFJT010000005">
    <property type="protein sequence ID" value="GAB0189890.1"/>
    <property type="molecule type" value="Genomic_DNA"/>
</dbReference>
<dbReference type="InterPro" id="IPR032770">
    <property type="entry name" value="DUF4537"/>
</dbReference>
<name>A0ABC9WX15_GRUJA</name>